<evidence type="ECO:0000313" key="1">
    <source>
        <dbReference type="EMBL" id="MBM7797730.1"/>
    </source>
</evidence>
<evidence type="ECO:0000313" key="2">
    <source>
        <dbReference type="Proteomes" id="UP000704762"/>
    </source>
</evidence>
<keyword evidence="2" id="KW-1185">Reference proteome</keyword>
<proteinExistence type="predicted"/>
<dbReference type="Proteomes" id="UP000704762">
    <property type="component" value="Unassembled WGS sequence"/>
</dbReference>
<dbReference type="RefSeq" id="WP_204916375.1">
    <property type="nucleotide sequence ID" value="NZ_BAAAQP010000011.1"/>
</dbReference>
<reference evidence="1 2" key="1">
    <citation type="submission" date="2021-01" db="EMBL/GenBank/DDBJ databases">
        <title>Sequencing the genomes of 1000 actinobacteria strains.</title>
        <authorList>
            <person name="Klenk H.-P."/>
        </authorList>
    </citation>
    <scope>NUCLEOTIDE SEQUENCE [LARGE SCALE GENOMIC DNA]</scope>
    <source>
        <strain evidence="1 2">DSM 18662</strain>
    </source>
</reference>
<dbReference type="Gene3D" id="3.30.70.1060">
    <property type="entry name" value="Dimeric alpha+beta barrel"/>
    <property type="match status" value="1"/>
</dbReference>
<protein>
    <recommendedName>
        <fullName evidence="3">YCII-related domain-containing protein</fullName>
    </recommendedName>
</protein>
<organism evidence="1 2">
    <name type="scientific">Microlunatus panaciterrae</name>
    <dbReference type="NCBI Taxonomy" id="400768"/>
    <lineage>
        <taxon>Bacteria</taxon>
        <taxon>Bacillati</taxon>
        <taxon>Actinomycetota</taxon>
        <taxon>Actinomycetes</taxon>
        <taxon>Propionibacteriales</taxon>
        <taxon>Propionibacteriaceae</taxon>
        <taxon>Microlunatus</taxon>
    </lineage>
</organism>
<evidence type="ECO:0008006" key="3">
    <source>
        <dbReference type="Google" id="ProtNLM"/>
    </source>
</evidence>
<comment type="caution">
    <text evidence="1">The sequence shown here is derived from an EMBL/GenBank/DDBJ whole genome shotgun (WGS) entry which is preliminary data.</text>
</comment>
<gene>
    <name evidence="1" type="ORF">JOE57_000651</name>
</gene>
<dbReference type="InterPro" id="IPR011008">
    <property type="entry name" value="Dimeric_a/b-barrel"/>
</dbReference>
<dbReference type="SUPFAM" id="SSF54909">
    <property type="entry name" value="Dimeric alpha+beta barrel"/>
    <property type="match status" value="1"/>
</dbReference>
<accession>A0ABS2RFF4</accession>
<name>A0ABS2RFF4_9ACTN</name>
<dbReference type="EMBL" id="JAFBCF010000001">
    <property type="protein sequence ID" value="MBM7797730.1"/>
    <property type="molecule type" value="Genomic_DNA"/>
</dbReference>
<sequence length="126" mass="13546">MPQYVLVLDVHAMDHIPDEDMPDVDKAAHAVSQEAIDAGVWVCGSGLEGQRASIVAADGTVTDGPPVTVGGLTVIEVPSREEAHKWAAKWAAACRCDQEVWELGFDPKIEAMLRQAGNRKSRPDDA</sequence>